<comment type="caution">
    <text evidence="1">The sequence shown here is derived from an EMBL/GenBank/DDBJ whole genome shotgun (WGS) entry which is preliminary data.</text>
</comment>
<dbReference type="Proteomes" id="UP001605036">
    <property type="component" value="Unassembled WGS sequence"/>
</dbReference>
<gene>
    <name evidence="1" type="ORF">R1flu_024911</name>
</gene>
<accession>A0ABD1XW86</accession>
<organism evidence="1 2">
    <name type="scientific">Riccia fluitans</name>
    <dbReference type="NCBI Taxonomy" id="41844"/>
    <lineage>
        <taxon>Eukaryota</taxon>
        <taxon>Viridiplantae</taxon>
        <taxon>Streptophyta</taxon>
        <taxon>Embryophyta</taxon>
        <taxon>Marchantiophyta</taxon>
        <taxon>Marchantiopsida</taxon>
        <taxon>Marchantiidae</taxon>
        <taxon>Marchantiales</taxon>
        <taxon>Ricciaceae</taxon>
        <taxon>Riccia</taxon>
    </lineage>
</organism>
<protein>
    <submittedName>
        <fullName evidence="1">Uncharacterized protein</fullName>
    </submittedName>
</protein>
<evidence type="ECO:0000313" key="1">
    <source>
        <dbReference type="EMBL" id="KAL2613219.1"/>
    </source>
</evidence>
<evidence type="ECO:0000313" key="2">
    <source>
        <dbReference type="Proteomes" id="UP001605036"/>
    </source>
</evidence>
<name>A0ABD1XW86_9MARC</name>
<keyword evidence="2" id="KW-1185">Reference proteome</keyword>
<dbReference type="AlphaFoldDB" id="A0ABD1XW86"/>
<dbReference type="EMBL" id="JBHFFA010000007">
    <property type="protein sequence ID" value="KAL2613219.1"/>
    <property type="molecule type" value="Genomic_DNA"/>
</dbReference>
<proteinExistence type="predicted"/>
<reference evidence="1 2" key="1">
    <citation type="submission" date="2024-09" db="EMBL/GenBank/DDBJ databases">
        <title>Chromosome-scale assembly of Riccia fluitans.</title>
        <authorList>
            <person name="Paukszto L."/>
            <person name="Sawicki J."/>
            <person name="Karawczyk K."/>
            <person name="Piernik-Szablinska J."/>
            <person name="Szczecinska M."/>
            <person name="Mazdziarz M."/>
        </authorList>
    </citation>
    <scope>NUCLEOTIDE SEQUENCE [LARGE SCALE GENOMIC DNA]</scope>
    <source>
        <strain evidence="1">Rf_01</strain>
        <tissue evidence="1">Aerial parts of the thallus</tissue>
    </source>
</reference>
<sequence length="111" mass="11953">MTRKATSQEGFNAAAVPGLSAGLRVNTAMGAGLAYSDDPWWTSSSPVSSVDRILLALLSLEWITWSKVQLKFFFPLSLGLEPVFQVKPPHGFGFKDFCCVRAGTLGVDVGM</sequence>